<dbReference type="InterPro" id="IPR019401">
    <property type="entry name" value="Znf_CHCC"/>
</dbReference>
<keyword evidence="2" id="KW-0862">Zinc</keyword>
<dbReference type="RefSeq" id="WP_211852642.1">
    <property type="nucleotide sequence ID" value="NZ_JAAGBB010000012.1"/>
</dbReference>
<accession>A0ABS5EXD3</accession>
<reference evidence="3" key="1">
    <citation type="journal article" date="2021" name="Syst. Appl. Microbiol.">
        <title>Roseomonas hellenica sp. nov., isolated from roots of wild-growing Alkanna tinctoria.</title>
        <authorList>
            <person name="Rat A."/>
            <person name="Naranjo H.D."/>
            <person name="Lebbe L."/>
            <person name="Cnockaert M."/>
            <person name="Krigas N."/>
            <person name="Grigoriadou K."/>
            <person name="Maloupa E."/>
            <person name="Willems A."/>
        </authorList>
    </citation>
    <scope>NUCLEOTIDE SEQUENCE [LARGE SCALE GENOMIC DNA]</scope>
    <source>
        <strain evidence="3">LMG 31523</strain>
    </source>
</reference>
<evidence type="ECO:0000313" key="2">
    <source>
        <dbReference type="EMBL" id="MBR0664968.1"/>
    </source>
</evidence>
<dbReference type="Pfam" id="PF10276">
    <property type="entry name" value="zf-CHCC"/>
    <property type="match status" value="1"/>
</dbReference>
<gene>
    <name evidence="2" type="ORF">GXW71_11445</name>
</gene>
<dbReference type="Proteomes" id="UP001196870">
    <property type="component" value="Unassembled WGS sequence"/>
</dbReference>
<keyword evidence="2" id="KW-0863">Zinc-finger</keyword>
<proteinExistence type="predicted"/>
<protein>
    <submittedName>
        <fullName evidence="2">Zinc-finger domain-containing protein</fullName>
    </submittedName>
</protein>
<sequence length="75" mass="8170">MRDQQQTGYTPYPVAGVTPEQRVLVERRAVACDGSVAGALGHPRVWLRIEGTEVTCPYCSITYVLKEGADGGDHH</sequence>
<dbReference type="Gene3D" id="2.60.260.40">
    <property type="entry name" value="q5lls5 like domains"/>
    <property type="match status" value="1"/>
</dbReference>
<comment type="caution">
    <text evidence="2">The sequence shown here is derived from an EMBL/GenBank/DDBJ whole genome shotgun (WGS) entry which is preliminary data.</text>
</comment>
<name>A0ABS5EXD3_9PROT</name>
<feature type="domain" description="Zinc finger CHCC-type" evidence="1">
    <location>
        <begin position="28"/>
        <end position="63"/>
    </location>
</feature>
<dbReference type="GO" id="GO:0008270">
    <property type="term" value="F:zinc ion binding"/>
    <property type="evidence" value="ECO:0007669"/>
    <property type="project" value="UniProtKB-KW"/>
</dbReference>
<evidence type="ECO:0000259" key="1">
    <source>
        <dbReference type="Pfam" id="PF10276"/>
    </source>
</evidence>
<evidence type="ECO:0000313" key="3">
    <source>
        <dbReference type="Proteomes" id="UP001196870"/>
    </source>
</evidence>
<dbReference type="EMBL" id="JAAGBB010000012">
    <property type="protein sequence ID" value="MBR0664968.1"/>
    <property type="molecule type" value="Genomic_DNA"/>
</dbReference>
<organism evidence="2 3">
    <name type="scientific">Plastoroseomonas hellenica</name>
    <dbReference type="NCBI Taxonomy" id="2687306"/>
    <lineage>
        <taxon>Bacteria</taxon>
        <taxon>Pseudomonadati</taxon>
        <taxon>Pseudomonadota</taxon>
        <taxon>Alphaproteobacteria</taxon>
        <taxon>Acetobacterales</taxon>
        <taxon>Acetobacteraceae</taxon>
        <taxon>Plastoroseomonas</taxon>
    </lineage>
</organism>
<keyword evidence="3" id="KW-1185">Reference proteome</keyword>
<keyword evidence="2" id="KW-0479">Metal-binding</keyword>